<dbReference type="PANTHER" id="PTHR12296:SF16">
    <property type="entry name" value="C-MYC PROMOTER-BINDING PROTEIN"/>
    <property type="match status" value="1"/>
</dbReference>
<dbReference type="Proteomes" id="UP000314982">
    <property type="component" value="Unassembled WGS sequence"/>
</dbReference>
<dbReference type="InterPro" id="IPR051696">
    <property type="entry name" value="DENN_Domain_GEFs"/>
</dbReference>
<evidence type="ECO:0000256" key="1">
    <source>
        <dbReference type="SAM" id="MobiDB-lite"/>
    </source>
</evidence>
<keyword evidence="3" id="KW-1185">Reference proteome</keyword>
<dbReference type="Ensembl" id="ENSHHUT00000013239.1">
    <property type="protein sequence ID" value="ENSHHUP00000012824.1"/>
    <property type="gene ID" value="ENSHHUG00000007870.1"/>
</dbReference>
<reference evidence="2" key="2">
    <citation type="submission" date="2025-08" db="UniProtKB">
        <authorList>
            <consortium name="Ensembl"/>
        </authorList>
    </citation>
    <scope>IDENTIFICATION</scope>
</reference>
<evidence type="ECO:0000313" key="2">
    <source>
        <dbReference type="Ensembl" id="ENSHHUP00000012824.1"/>
    </source>
</evidence>
<dbReference type="GO" id="GO:0005085">
    <property type="term" value="F:guanyl-nucleotide exchange factor activity"/>
    <property type="evidence" value="ECO:0007669"/>
    <property type="project" value="UniProtKB-ARBA"/>
</dbReference>
<sequence>MEGLRPPASRLAARQSCPTSPAPMFRRTKQEIKLSQKIAKKYSAIPHMWSKCLLCHCYGLWFICLPSYVKVCHSKVRALRTAYDVLRKMQDKKLQPPDEVRW</sequence>
<proteinExistence type="predicted"/>
<organism evidence="2 3">
    <name type="scientific">Hucho hucho</name>
    <name type="common">huchen</name>
    <dbReference type="NCBI Taxonomy" id="62062"/>
    <lineage>
        <taxon>Eukaryota</taxon>
        <taxon>Metazoa</taxon>
        <taxon>Chordata</taxon>
        <taxon>Craniata</taxon>
        <taxon>Vertebrata</taxon>
        <taxon>Euteleostomi</taxon>
        <taxon>Actinopterygii</taxon>
        <taxon>Neopterygii</taxon>
        <taxon>Teleostei</taxon>
        <taxon>Protacanthopterygii</taxon>
        <taxon>Salmoniformes</taxon>
        <taxon>Salmonidae</taxon>
        <taxon>Salmoninae</taxon>
        <taxon>Hucho</taxon>
    </lineage>
</organism>
<dbReference type="AlphaFoldDB" id="A0A4W5KMU0"/>
<dbReference type="GeneTree" id="ENSGT00940000155836"/>
<dbReference type="GO" id="GO:0031410">
    <property type="term" value="C:cytoplasmic vesicle"/>
    <property type="evidence" value="ECO:0007669"/>
    <property type="project" value="TreeGrafter"/>
</dbReference>
<evidence type="ECO:0000313" key="3">
    <source>
        <dbReference type="Proteomes" id="UP000314982"/>
    </source>
</evidence>
<reference evidence="2" key="3">
    <citation type="submission" date="2025-09" db="UniProtKB">
        <authorList>
            <consortium name="Ensembl"/>
        </authorList>
    </citation>
    <scope>IDENTIFICATION</scope>
</reference>
<reference evidence="3" key="1">
    <citation type="submission" date="2018-06" db="EMBL/GenBank/DDBJ databases">
        <title>Genome assembly of Danube salmon.</title>
        <authorList>
            <person name="Macqueen D.J."/>
            <person name="Gundappa M.K."/>
        </authorList>
    </citation>
    <scope>NUCLEOTIDE SEQUENCE [LARGE SCALE GENOMIC DNA]</scope>
</reference>
<accession>A0A4W5KMU0</accession>
<feature type="region of interest" description="Disordered" evidence="1">
    <location>
        <begin position="1"/>
        <end position="23"/>
    </location>
</feature>
<dbReference type="PANTHER" id="PTHR12296">
    <property type="entry name" value="DENN DOMAIN-CONTAINING PROTEIN 4"/>
    <property type="match status" value="1"/>
</dbReference>
<dbReference type="GO" id="GO:0032483">
    <property type="term" value="P:regulation of Rab protein signal transduction"/>
    <property type="evidence" value="ECO:0007669"/>
    <property type="project" value="TreeGrafter"/>
</dbReference>
<name>A0A4W5KMU0_9TELE</name>
<protein>
    <submittedName>
        <fullName evidence="2">Uncharacterized protein</fullName>
    </submittedName>
</protein>